<evidence type="ECO:0000256" key="1">
    <source>
        <dbReference type="ARBA" id="ARBA00001946"/>
    </source>
</evidence>
<dbReference type="SUPFAM" id="SSF48576">
    <property type="entry name" value="Terpenoid synthases"/>
    <property type="match status" value="1"/>
</dbReference>
<protein>
    <submittedName>
        <fullName evidence="7">Gamma-cadinene synthase</fullName>
    </submittedName>
</protein>
<dbReference type="GO" id="GO:0016114">
    <property type="term" value="P:terpenoid biosynthetic process"/>
    <property type="evidence" value="ECO:0007669"/>
    <property type="project" value="InterPro"/>
</dbReference>
<feature type="domain" description="Terpene synthase metal-binding" evidence="6">
    <location>
        <begin position="7"/>
        <end position="77"/>
    </location>
</feature>
<evidence type="ECO:0000259" key="6">
    <source>
        <dbReference type="Pfam" id="PF03936"/>
    </source>
</evidence>
<gene>
    <name evidence="7" type="ORF">PHJA_002547500</name>
</gene>
<accession>A0A830DAC1</accession>
<evidence type="ECO:0000313" key="8">
    <source>
        <dbReference type="Proteomes" id="UP000653305"/>
    </source>
</evidence>
<organism evidence="7 8">
    <name type="scientific">Phtheirospermum japonicum</name>
    <dbReference type="NCBI Taxonomy" id="374723"/>
    <lineage>
        <taxon>Eukaryota</taxon>
        <taxon>Viridiplantae</taxon>
        <taxon>Streptophyta</taxon>
        <taxon>Embryophyta</taxon>
        <taxon>Tracheophyta</taxon>
        <taxon>Spermatophyta</taxon>
        <taxon>Magnoliopsida</taxon>
        <taxon>eudicotyledons</taxon>
        <taxon>Gunneridae</taxon>
        <taxon>Pentapetalae</taxon>
        <taxon>asterids</taxon>
        <taxon>lamiids</taxon>
        <taxon>Lamiales</taxon>
        <taxon>Orobanchaceae</taxon>
        <taxon>Orobanchaceae incertae sedis</taxon>
        <taxon>Phtheirospermum</taxon>
    </lineage>
</organism>
<keyword evidence="3" id="KW-0479">Metal-binding</keyword>
<dbReference type="GO" id="GO:0000287">
    <property type="term" value="F:magnesium ion binding"/>
    <property type="evidence" value="ECO:0007669"/>
    <property type="project" value="InterPro"/>
</dbReference>
<dbReference type="InterPro" id="IPR005630">
    <property type="entry name" value="Terpene_synthase_metal-bd"/>
</dbReference>
<dbReference type="Proteomes" id="UP000653305">
    <property type="component" value="Unassembled WGS sequence"/>
</dbReference>
<comment type="caution">
    <text evidence="7">The sequence shown here is derived from an EMBL/GenBank/DDBJ whole genome shotgun (WGS) entry which is preliminary data.</text>
</comment>
<reference evidence="7" key="1">
    <citation type="submission" date="2020-07" db="EMBL/GenBank/DDBJ databases">
        <title>Ethylene signaling mediates host invasion by parasitic plants.</title>
        <authorList>
            <person name="Yoshida S."/>
        </authorList>
    </citation>
    <scope>NUCLEOTIDE SEQUENCE</scope>
    <source>
        <strain evidence="7">Okayama</strain>
    </source>
</reference>
<sequence length="79" mass="9518">FERWWNKFDLKSKLTYARDRLIECYLWGAAFNFEPQYSYVRTIVAKNTQMVSIMDDTYDNYATLKEAQLLTDVLERYGV</sequence>
<dbReference type="InterPro" id="IPR008949">
    <property type="entry name" value="Isoprenoid_synthase_dom_sf"/>
</dbReference>
<evidence type="ECO:0000256" key="5">
    <source>
        <dbReference type="ARBA" id="ARBA00023239"/>
    </source>
</evidence>
<dbReference type="OrthoDB" id="1936865at2759"/>
<evidence type="ECO:0000256" key="4">
    <source>
        <dbReference type="ARBA" id="ARBA00022842"/>
    </source>
</evidence>
<evidence type="ECO:0000313" key="7">
    <source>
        <dbReference type="EMBL" id="GFQ04036.1"/>
    </source>
</evidence>
<feature type="non-terminal residue" evidence="7">
    <location>
        <position position="1"/>
    </location>
</feature>
<keyword evidence="8" id="KW-1185">Reference proteome</keyword>
<dbReference type="AlphaFoldDB" id="A0A830DAC1"/>
<keyword evidence="4" id="KW-0460">Magnesium</keyword>
<name>A0A830DAC1_9LAMI</name>
<evidence type="ECO:0000256" key="3">
    <source>
        <dbReference type="ARBA" id="ARBA00022723"/>
    </source>
</evidence>
<comment type="cofactor">
    <cofactor evidence="1">
        <name>Mg(2+)</name>
        <dbReference type="ChEBI" id="CHEBI:18420"/>
    </cofactor>
</comment>
<dbReference type="PANTHER" id="PTHR31225:SF253">
    <property type="entry name" value="SESQUITERPENE SYNTHASE 31"/>
    <property type="match status" value="1"/>
</dbReference>
<dbReference type="InterPro" id="IPR050148">
    <property type="entry name" value="Terpene_synthase-like"/>
</dbReference>
<dbReference type="EMBL" id="BMAC01000897">
    <property type="protein sequence ID" value="GFQ04036.1"/>
    <property type="molecule type" value="Genomic_DNA"/>
</dbReference>
<dbReference type="PANTHER" id="PTHR31225">
    <property type="entry name" value="OS04G0344100 PROTEIN-RELATED"/>
    <property type="match status" value="1"/>
</dbReference>
<dbReference type="GO" id="GO:0010333">
    <property type="term" value="F:terpene synthase activity"/>
    <property type="evidence" value="ECO:0007669"/>
    <property type="project" value="InterPro"/>
</dbReference>
<dbReference type="Gene3D" id="1.10.600.10">
    <property type="entry name" value="Farnesyl Diphosphate Synthase"/>
    <property type="match status" value="1"/>
</dbReference>
<dbReference type="Pfam" id="PF03936">
    <property type="entry name" value="Terpene_synth_C"/>
    <property type="match status" value="1"/>
</dbReference>
<keyword evidence="5" id="KW-0456">Lyase</keyword>
<evidence type="ECO:0000256" key="2">
    <source>
        <dbReference type="ARBA" id="ARBA00004721"/>
    </source>
</evidence>
<proteinExistence type="predicted"/>
<comment type="pathway">
    <text evidence="2">Secondary metabolite biosynthesis; terpenoid biosynthesis.</text>
</comment>